<feature type="region of interest" description="Disordered" evidence="1">
    <location>
        <begin position="118"/>
        <end position="155"/>
    </location>
</feature>
<name>A0A836IEN5_9TRYP</name>
<keyword evidence="3" id="KW-1185">Reference proteome</keyword>
<dbReference type="EMBL" id="JAFJZO010000034">
    <property type="protein sequence ID" value="KAG5493810.1"/>
    <property type="molecule type" value="Genomic_DNA"/>
</dbReference>
<reference evidence="2 3" key="1">
    <citation type="submission" date="2021-02" db="EMBL/GenBank/DDBJ databases">
        <title>Porcisia hertigi Genome sequencing and assembly.</title>
        <authorList>
            <person name="Almutairi H."/>
            <person name="Gatherer D."/>
        </authorList>
    </citation>
    <scope>NUCLEOTIDE SEQUENCE [LARGE SCALE GENOMIC DNA]</scope>
    <source>
        <strain evidence="2 3">C119</strain>
    </source>
</reference>
<accession>A0A836IEN5</accession>
<feature type="compositionally biased region" description="Polar residues" evidence="1">
    <location>
        <begin position="281"/>
        <end position="300"/>
    </location>
</feature>
<evidence type="ECO:0000313" key="2">
    <source>
        <dbReference type="EMBL" id="KAG5493810.1"/>
    </source>
</evidence>
<proteinExistence type="predicted"/>
<feature type="region of interest" description="Disordered" evidence="1">
    <location>
        <begin position="1"/>
        <end position="61"/>
    </location>
</feature>
<feature type="compositionally biased region" description="Polar residues" evidence="1">
    <location>
        <begin position="760"/>
        <end position="776"/>
    </location>
</feature>
<dbReference type="AlphaFoldDB" id="A0A836IEN5"/>
<dbReference type="GeneID" id="94287765"/>
<dbReference type="RefSeq" id="XP_067753845.1">
    <property type="nucleotide sequence ID" value="XM_067897688.1"/>
</dbReference>
<feature type="compositionally biased region" description="Low complexity" evidence="1">
    <location>
        <begin position="34"/>
        <end position="46"/>
    </location>
</feature>
<feature type="compositionally biased region" description="Polar residues" evidence="1">
    <location>
        <begin position="440"/>
        <end position="457"/>
    </location>
</feature>
<feature type="region of interest" description="Disordered" evidence="1">
    <location>
        <begin position="717"/>
        <end position="787"/>
    </location>
</feature>
<sequence>MKAATDVLAMSSSSSLTDSLTHTASNMADAPCPSSSITGAATSTSSFNSPRAPRSTPQSSANRCLVRSLLLQRMYSTTGDLQHQPQQSSFAQFAPLSTLCLSEQEGAGDVDILVTPPKQPMRPAVSSVDPHTPESPHERQQQHKDLAGTTVGGGNANVTPVNVMVKNHDGGACHRNCNGGTAGGDAQCPAMQSPTNHQTAEVASGNTCDHEEKQQITTCPTSTKPLHPRSEALTGGCPISYSSNFCTSSRTNNSASNSFCSAPANALLRPMGTARGYSAGASVSSPAHPHTTPQACNGNGSRSGGNAEAKVVPLMLRASLSAYTTREETGTPVTSRALSRNVVGAASMTALQTSLGTLVPSGVASLGSVTPLSSGLNSAHPSFTRPPSGGDLGATNTPVGLGKMRGGSGNSGPGGGIVHPIKGRVLSSPQGARRPDLGTRRTTFQRSISTFSLSEAASSRGAPPPSDVSEESVYVVGKKDNASARPLPPSMPKEMHNFVLGQYRSLQRDVLSHASPLPPASTDPTSVNFQHTRRETCPMHSSAAKALFQMQEEVRLRALQQQHHDMEVIRNGGREQVSHNMKSSVALAGSLSKLRARTRPSISNTAALYPGDGPSCTNLGEDDVVQSQTPKREPEAWHSSKAFMASNAPAASQCPGRKPPRHLKKNLMKGEEIVVALALDSEDEKDVDASNTLTEKRPKQTCVGLCLDGTESKCAGERLASQPQRRRGAAASAKWVERRLNSGSDNDSTSSEDSSFSLSQQRSGRAHNQQPLSFTRSPGDRHHHSNTRTALLAQSSSEGNNNDDARMECCDCCPCRRPQNFFTLCRTNSRSSTSFTLRGEQRKAAIGETPDEHEQPSPRLASLVGSDKLGAEGRSLGTAMSRANSNISCVMEDLENSDDDEPMLSMQSFRRASIQRIR</sequence>
<evidence type="ECO:0000313" key="3">
    <source>
        <dbReference type="Proteomes" id="UP000674318"/>
    </source>
</evidence>
<feature type="region of interest" description="Disordered" evidence="1">
    <location>
        <begin position="422"/>
        <end position="473"/>
    </location>
</feature>
<protein>
    <submittedName>
        <fullName evidence="2">Uncharacterized protein</fullName>
    </submittedName>
</protein>
<feature type="compositionally biased region" description="Low complexity" evidence="1">
    <location>
        <begin position="742"/>
        <end position="759"/>
    </location>
</feature>
<dbReference type="Proteomes" id="UP000674318">
    <property type="component" value="Unassembled WGS sequence"/>
</dbReference>
<evidence type="ECO:0000256" key="1">
    <source>
        <dbReference type="SAM" id="MobiDB-lite"/>
    </source>
</evidence>
<gene>
    <name evidence="2" type="ORF">JKF63_01642</name>
</gene>
<dbReference type="KEGG" id="phet:94287765"/>
<comment type="caution">
    <text evidence="2">The sequence shown here is derived from an EMBL/GenBank/DDBJ whole genome shotgun (WGS) entry which is preliminary data.</text>
</comment>
<feature type="region of interest" description="Disordered" evidence="1">
    <location>
        <begin position="277"/>
        <end position="306"/>
    </location>
</feature>
<organism evidence="2 3">
    <name type="scientific">Porcisia hertigi</name>
    <dbReference type="NCBI Taxonomy" id="2761500"/>
    <lineage>
        <taxon>Eukaryota</taxon>
        <taxon>Discoba</taxon>
        <taxon>Euglenozoa</taxon>
        <taxon>Kinetoplastea</taxon>
        <taxon>Metakinetoplastina</taxon>
        <taxon>Trypanosomatida</taxon>
        <taxon>Trypanosomatidae</taxon>
        <taxon>Leishmaniinae</taxon>
        <taxon>Porcisia</taxon>
    </lineage>
</organism>
<feature type="compositionally biased region" description="Basic and acidic residues" evidence="1">
    <location>
        <begin position="131"/>
        <end position="146"/>
    </location>
</feature>
<feature type="compositionally biased region" description="Low complexity" evidence="1">
    <location>
        <begin position="1"/>
        <end position="25"/>
    </location>
</feature>
<dbReference type="OrthoDB" id="266951at2759"/>